<evidence type="ECO:0000256" key="3">
    <source>
        <dbReference type="ARBA" id="ARBA00022989"/>
    </source>
</evidence>
<evidence type="ECO:0000256" key="5">
    <source>
        <dbReference type="SAM" id="Phobius"/>
    </source>
</evidence>
<dbReference type="EMBL" id="BLLF01000747">
    <property type="protein sequence ID" value="GFH14612.1"/>
    <property type="molecule type" value="Genomic_DNA"/>
</dbReference>
<dbReference type="Pfam" id="PF03547">
    <property type="entry name" value="Mem_trans"/>
    <property type="match status" value="1"/>
</dbReference>
<dbReference type="InterPro" id="IPR039305">
    <property type="entry name" value="PILS2/6"/>
</dbReference>
<evidence type="ECO:0008006" key="8">
    <source>
        <dbReference type="Google" id="ProtNLM"/>
    </source>
</evidence>
<comment type="subcellular location">
    <subcellularLocation>
        <location evidence="1">Membrane</location>
        <topology evidence="1">Multi-pass membrane protein</topology>
    </subcellularLocation>
</comment>
<keyword evidence="2 5" id="KW-0812">Transmembrane</keyword>
<dbReference type="AlphaFoldDB" id="A0A699ZG87"/>
<evidence type="ECO:0000313" key="7">
    <source>
        <dbReference type="Proteomes" id="UP000485058"/>
    </source>
</evidence>
<feature type="transmembrane region" description="Helical" evidence="5">
    <location>
        <begin position="102"/>
        <end position="121"/>
    </location>
</feature>
<accession>A0A699ZG87</accession>
<feature type="transmembrane region" description="Helical" evidence="5">
    <location>
        <begin position="45"/>
        <end position="70"/>
    </location>
</feature>
<organism evidence="6 7">
    <name type="scientific">Haematococcus lacustris</name>
    <name type="common">Green alga</name>
    <name type="synonym">Haematococcus pluvialis</name>
    <dbReference type="NCBI Taxonomy" id="44745"/>
    <lineage>
        <taxon>Eukaryota</taxon>
        <taxon>Viridiplantae</taxon>
        <taxon>Chlorophyta</taxon>
        <taxon>core chlorophytes</taxon>
        <taxon>Chlorophyceae</taxon>
        <taxon>CS clade</taxon>
        <taxon>Chlamydomonadales</taxon>
        <taxon>Haematococcaceae</taxon>
        <taxon>Haematococcus</taxon>
    </lineage>
</organism>
<keyword evidence="4 5" id="KW-0472">Membrane</keyword>
<evidence type="ECO:0000256" key="4">
    <source>
        <dbReference type="ARBA" id="ARBA00023136"/>
    </source>
</evidence>
<dbReference type="GO" id="GO:0080162">
    <property type="term" value="P:endoplasmic reticulum to cytosol auxin transport"/>
    <property type="evidence" value="ECO:0007669"/>
    <property type="project" value="InterPro"/>
</dbReference>
<evidence type="ECO:0000256" key="2">
    <source>
        <dbReference type="ARBA" id="ARBA00022692"/>
    </source>
</evidence>
<keyword evidence="7" id="KW-1185">Reference proteome</keyword>
<dbReference type="PANTHER" id="PTHR31419:SF1">
    <property type="entry name" value="PROTEIN PIN-LIKES 6"/>
    <property type="match status" value="1"/>
</dbReference>
<name>A0A699ZG87_HAELA</name>
<comment type="caution">
    <text evidence="6">The sequence shown here is derived from an EMBL/GenBank/DDBJ whole genome shotgun (WGS) entry which is preliminary data.</text>
</comment>
<feature type="transmembrane region" description="Helical" evidence="5">
    <location>
        <begin position="133"/>
        <end position="156"/>
    </location>
</feature>
<proteinExistence type="predicted"/>
<feature type="transmembrane region" description="Helical" evidence="5">
    <location>
        <begin position="168"/>
        <end position="190"/>
    </location>
</feature>
<keyword evidence="3 5" id="KW-1133">Transmembrane helix</keyword>
<gene>
    <name evidence="6" type="ORF">HaLaN_10702</name>
</gene>
<protein>
    <recommendedName>
        <fullName evidence="8">Auxin efflux carrier</fullName>
    </recommendedName>
</protein>
<evidence type="ECO:0000256" key="1">
    <source>
        <dbReference type="ARBA" id="ARBA00004141"/>
    </source>
</evidence>
<evidence type="ECO:0000313" key="6">
    <source>
        <dbReference type="EMBL" id="GFH14612.1"/>
    </source>
</evidence>
<feature type="transmembrane region" description="Helical" evidence="5">
    <location>
        <begin position="12"/>
        <end position="33"/>
    </location>
</feature>
<sequence length="192" mass="20461">MLWLQGILTLDGRRAVSALIFNVFSPCLFFSSLGAGEGVAEAVRLWPLTVNMVLSNAIGLLLGAALIKLARVPLELHKHMLVAVAVGPGVAKLPARVIASVILCRLVLLPLCGTPLVALPFKAGWFGDIHPMAVVVMLVTNATPTAIIVHAIATMYRNREDDLAALLFWEYLASIVSLPLLTALFLHIAAPG</sequence>
<dbReference type="GO" id="GO:0016020">
    <property type="term" value="C:membrane"/>
    <property type="evidence" value="ECO:0007669"/>
    <property type="project" value="UniProtKB-SubCell"/>
</dbReference>
<dbReference type="InterPro" id="IPR004776">
    <property type="entry name" value="Mem_transp_PIN-like"/>
</dbReference>
<dbReference type="Proteomes" id="UP000485058">
    <property type="component" value="Unassembled WGS sequence"/>
</dbReference>
<dbReference type="PANTHER" id="PTHR31419">
    <property type="entry name" value="PROTEIN PIN-LIKES 2"/>
    <property type="match status" value="1"/>
</dbReference>
<reference evidence="6 7" key="1">
    <citation type="submission" date="2020-02" db="EMBL/GenBank/DDBJ databases">
        <title>Draft genome sequence of Haematococcus lacustris strain NIES-144.</title>
        <authorList>
            <person name="Morimoto D."/>
            <person name="Nakagawa S."/>
            <person name="Yoshida T."/>
            <person name="Sawayama S."/>
        </authorList>
    </citation>
    <scope>NUCLEOTIDE SEQUENCE [LARGE SCALE GENOMIC DNA]</scope>
    <source>
        <strain evidence="6 7">NIES-144</strain>
    </source>
</reference>